<reference evidence="6" key="2">
    <citation type="journal article" date="2022" name="Microbiol. Resour. Announc.">
        <title>Whole-Genome Sequence of Entomortierella parvispora E1425, a Mucoromycotan Fungus Associated with Burkholderiaceae-Related Endosymbiotic Bacteria.</title>
        <authorList>
            <person name="Herlambang A."/>
            <person name="Guo Y."/>
            <person name="Takashima Y."/>
            <person name="Narisawa K."/>
            <person name="Ohta H."/>
            <person name="Nishizawa T."/>
        </authorList>
    </citation>
    <scope>NUCLEOTIDE SEQUENCE</scope>
    <source>
        <strain evidence="6">E1425</strain>
    </source>
</reference>
<evidence type="ECO:0000313" key="7">
    <source>
        <dbReference type="Proteomes" id="UP000827284"/>
    </source>
</evidence>
<keyword evidence="7" id="KW-1185">Reference proteome</keyword>
<dbReference type="PROSITE" id="PS50600">
    <property type="entry name" value="ULP_PROTEASE"/>
    <property type="match status" value="1"/>
</dbReference>
<dbReference type="GO" id="GO:0019783">
    <property type="term" value="F:ubiquitin-like protein peptidase activity"/>
    <property type="evidence" value="ECO:0007669"/>
    <property type="project" value="UniProtKB-ARBA"/>
</dbReference>
<evidence type="ECO:0000256" key="4">
    <source>
        <dbReference type="SAM" id="MobiDB-lite"/>
    </source>
</evidence>
<dbReference type="GO" id="GO:0006508">
    <property type="term" value="P:proteolysis"/>
    <property type="evidence" value="ECO:0007669"/>
    <property type="project" value="UniProtKB-KW"/>
</dbReference>
<dbReference type="OrthoDB" id="2447396at2759"/>
<evidence type="ECO:0000313" key="6">
    <source>
        <dbReference type="EMBL" id="GJJ73082.1"/>
    </source>
</evidence>
<proteinExistence type="inferred from homology"/>
<feature type="compositionally biased region" description="Acidic residues" evidence="4">
    <location>
        <begin position="482"/>
        <end position="499"/>
    </location>
</feature>
<evidence type="ECO:0000256" key="2">
    <source>
        <dbReference type="ARBA" id="ARBA00022670"/>
    </source>
</evidence>
<keyword evidence="2" id="KW-0645">Protease</keyword>
<dbReference type="EMBL" id="BQFW01000007">
    <property type="protein sequence ID" value="GJJ73082.1"/>
    <property type="molecule type" value="Genomic_DNA"/>
</dbReference>
<feature type="compositionally biased region" description="Basic and acidic residues" evidence="4">
    <location>
        <begin position="534"/>
        <end position="545"/>
    </location>
</feature>
<dbReference type="InterPro" id="IPR038765">
    <property type="entry name" value="Papain-like_cys_pep_sf"/>
</dbReference>
<sequence>MSLPESHVNGSLELLDDADLLEFWWQRHLTGWELIHMEFPPVLTKVTPTFFTNEERLATYFDELQVTLSDLSINRPIPHPASVAAAIELISNDSRPGVVLIGKVGFVSFPALQAMKQIHDLMDMSALLRDMLTWLNGPVKIGAEVVRKMRSILLQSPNILGHGFKAYNGTVTSITDLLQLRHEEWLSGQVIDAVMKEFAAQTSGDDIFVPSTALRINLNVHEREQQKKQWDYIKTAILHCAIAERKAFAIVNIGRHWAPVVIDFAAKRTSFGHSLDGGQSDKLGEEVGRTIARMLKHCMVPEYTAFKKVHELEVPQQGIDGGSCGVIALNVIESECRPFHLIKAWTVATSKNHRLWYMYVLTGQDWTNKGVSSLFIEDPTPPDQSQQSPFIIRKSHGITQVTHNTAIKRRDERVADRVVNIASDIPVVQGKGGDHDIPVIEEKEKEKREGTPDILDAQDGEDLYIYYDRYLLSDNRFHCPSEDYDDDLDDNDHDYDDRDLEGNLYSNYESPCGGEADAREDEREPWYEEESDCEDHQDSKNFQDTEHERVFVPIEKVRCTKKKKKKKKKEELCLMLFCHF</sequence>
<comment type="similarity">
    <text evidence="1">Belongs to the peptidase C48 family.</text>
</comment>
<keyword evidence="3" id="KW-0378">Hydrolase</keyword>
<feature type="compositionally biased region" description="Basic and acidic residues" evidence="4">
    <location>
        <begin position="516"/>
        <end position="526"/>
    </location>
</feature>
<dbReference type="AlphaFoldDB" id="A0A9P3HB43"/>
<dbReference type="InterPro" id="IPR003653">
    <property type="entry name" value="Peptidase_C48_C"/>
</dbReference>
<dbReference type="Proteomes" id="UP000827284">
    <property type="component" value="Unassembled WGS sequence"/>
</dbReference>
<dbReference type="Gene3D" id="3.40.395.10">
    <property type="entry name" value="Adenoviral Proteinase, Chain A"/>
    <property type="match status" value="1"/>
</dbReference>
<accession>A0A9P3HB43</accession>
<evidence type="ECO:0000256" key="1">
    <source>
        <dbReference type="ARBA" id="ARBA00005234"/>
    </source>
</evidence>
<gene>
    <name evidence="6" type="ORF">EMPS_05440</name>
</gene>
<feature type="region of interest" description="Disordered" evidence="4">
    <location>
        <begin position="482"/>
        <end position="545"/>
    </location>
</feature>
<dbReference type="GO" id="GO:0008234">
    <property type="term" value="F:cysteine-type peptidase activity"/>
    <property type="evidence" value="ECO:0007669"/>
    <property type="project" value="InterPro"/>
</dbReference>
<evidence type="ECO:0000259" key="5">
    <source>
        <dbReference type="PROSITE" id="PS50600"/>
    </source>
</evidence>
<organism evidence="6 7">
    <name type="scientific">Entomortierella parvispora</name>
    <dbReference type="NCBI Taxonomy" id="205924"/>
    <lineage>
        <taxon>Eukaryota</taxon>
        <taxon>Fungi</taxon>
        <taxon>Fungi incertae sedis</taxon>
        <taxon>Mucoromycota</taxon>
        <taxon>Mortierellomycotina</taxon>
        <taxon>Mortierellomycetes</taxon>
        <taxon>Mortierellales</taxon>
        <taxon>Mortierellaceae</taxon>
        <taxon>Entomortierella</taxon>
    </lineage>
</organism>
<comment type="caution">
    <text evidence="6">The sequence shown here is derived from an EMBL/GenBank/DDBJ whole genome shotgun (WGS) entry which is preliminary data.</text>
</comment>
<name>A0A9P3HB43_9FUNG</name>
<evidence type="ECO:0000256" key="3">
    <source>
        <dbReference type="ARBA" id="ARBA00022801"/>
    </source>
</evidence>
<feature type="domain" description="Ubiquitin-like protease family profile" evidence="5">
    <location>
        <begin position="170"/>
        <end position="335"/>
    </location>
</feature>
<protein>
    <recommendedName>
        <fullName evidence="5">Ubiquitin-like protease family profile domain-containing protein</fullName>
    </recommendedName>
</protein>
<reference evidence="6" key="1">
    <citation type="submission" date="2021-11" db="EMBL/GenBank/DDBJ databases">
        <authorList>
            <person name="Herlambang A."/>
            <person name="Guo Y."/>
            <person name="Takashima Y."/>
            <person name="Nishizawa T."/>
        </authorList>
    </citation>
    <scope>NUCLEOTIDE SEQUENCE</scope>
    <source>
        <strain evidence="6">E1425</strain>
    </source>
</reference>
<dbReference type="SUPFAM" id="SSF54001">
    <property type="entry name" value="Cysteine proteinases"/>
    <property type="match status" value="1"/>
</dbReference>